<accession>A0A8H7CUC2</accession>
<evidence type="ECO:0008006" key="3">
    <source>
        <dbReference type="Google" id="ProtNLM"/>
    </source>
</evidence>
<reference evidence="1" key="1">
    <citation type="submission" date="2020-05" db="EMBL/GenBank/DDBJ databases">
        <title>Mycena genomes resolve the evolution of fungal bioluminescence.</title>
        <authorList>
            <person name="Tsai I.J."/>
        </authorList>
    </citation>
    <scope>NUCLEOTIDE SEQUENCE</scope>
    <source>
        <strain evidence="1">160909Yilan</strain>
    </source>
</reference>
<evidence type="ECO:0000313" key="2">
    <source>
        <dbReference type="Proteomes" id="UP000623467"/>
    </source>
</evidence>
<evidence type="ECO:0000313" key="1">
    <source>
        <dbReference type="EMBL" id="KAF7348311.1"/>
    </source>
</evidence>
<dbReference type="EMBL" id="JACAZH010000017">
    <property type="protein sequence ID" value="KAF7348311.1"/>
    <property type="molecule type" value="Genomic_DNA"/>
</dbReference>
<dbReference type="AlphaFoldDB" id="A0A8H7CUC2"/>
<comment type="caution">
    <text evidence="1">The sequence shown here is derived from an EMBL/GenBank/DDBJ whole genome shotgun (WGS) entry which is preliminary data.</text>
</comment>
<dbReference type="Gene3D" id="3.80.10.10">
    <property type="entry name" value="Ribonuclease Inhibitor"/>
    <property type="match status" value="1"/>
</dbReference>
<organism evidence="1 2">
    <name type="scientific">Mycena sanguinolenta</name>
    <dbReference type="NCBI Taxonomy" id="230812"/>
    <lineage>
        <taxon>Eukaryota</taxon>
        <taxon>Fungi</taxon>
        <taxon>Dikarya</taxon>
        <taxon>Basidiomycota</taxon>
        <taxon>Agaricomycotina</taxon>
        <taxon>Agaricomycetes</taxon>
        <taxon>Agaricomycetidae</taxon>
        <taxon>Agaricales</taxon>
        <taxon>Marasmiineae</taxon>
        <taxon>Mycenaceae</taxon>
        <taxon>Mycena</taxon>
    </lineage>
</organism>
<dbReference type="InterPro" id="IPR032675">
    <property type="entry name" value="LRR_dom_sf"/>
</dbReference>
<protein>
    <recommendedName>
        <fullName evidence="3">F-box domain-containing protein</fullName>
    </recommendedName>
</protein>
<name>A0A8H7CUC2_9AGAR</name>
<keyword evidence="2" id="KW-1185">Reference proteome</keyword>
<gene>
    <name evidence="1" type="ORF">MSAN_01784800</name>
</gene>
<dbReference type="OrthoDB" id="3248197at2759"/>
<sequence length="517" mass="58330">MSLSNSRFTNRLNTNYVPSDPEVLEIHTLLVAPTGKLAQIDAQIEALELTLGQLKEQRAALKAPIDAHKALISPMRRIPQDVLLEIFFACLPTEHNAVIDPAEAPLVLGRISRHWRDVAYSAPMLWSSIHIPALNYFFAPPHILLRQEKIVEAWLERSATCPLSISFIDHTDYVDSPLDKHPLIQQLLAVSRRLRRLTLTGTAETFRPLLQLGPEEVPQLKSFRMKSMSSCPDPTNILEISTLQDVALIITGSIDPLSIPLQWAHLTSLRFECHGRWSAHGQEGGLDFDGALDLLRRCPNVRHCEIRVTKYLEHYDLTSPIVLPHLHTLVLRGLQSRFQGWISHLVMPKIRSLYIGDLIGSDTPIDLPGDGYLSVDLDVNRFTSTGLRELLQSFPMISRLRLFSEPFPPPDFTILDDEFIGLFSLPHNLCPMLTDITVIGQCAGFSDAAALAFIKARMAMSTPLQRFRAHFSRPRELNVMPELQSHISDGFQASFEYPPPIWAFKPREGLDGLWAFY</sequence>
<proteinExistence type="predicted"/>
<dbReference type="Proteomes" id="UP000623467">
    <property type="component" value="Unassembled WGS sequence"/>
</dbReference>